<dbReference type="InterPro" id="IPR029057">
    <property type="entry name" value="PRTase-like"/>
</dbReference>
<protein>
    <submittedName>
        <fullName evidence="2">Transformation system protein</fullName>
    </submittedName>
</protein>
<evidence type="ECO:0000313" key="3">
    <source>
        <dbReference type="Proteomes" id="UP000188298"/>
    </source>
</evidence>
<dbReference type="KEGG" id="hbl:XJ32_06045"/>
<dbReference type="InterPro" id="IPR000836">
    <property type="entry name" value="PRTase_dom"/>
</dbReference>
<dbReference type="InterPro" id="IPR051910">
    <property type="entry name" value="ComF/GntX_DNA_util-trans"/>
</dbReference>
<reference evidence="2 3" key="1">
    <citation type="submission" date="2017-02" db="EMBL/GenBank/DDBJ databases">
        <title>Whole genome sequencing of Helicobacter bilis strain AAQJH.</title>
        <authorList>
            <person name="Conlan S."/>
            <person name="Thomas P.J."/>
            <person name="Mullikin J."/>
            <person name="Palmore T.N."/>
            <person name="Frank K.M."/>
            <person name="Segre J.A."/>
        </authorList>
    </citation>
    <scope>NUCLEOTIDE SEQUENCE [LARGE SCALE GENOMIC DNA]</scope>
    <source>
        <strain evidence="2 3">AAQJH</strain>
    </source>
</reference>
<name>A0A1Q2LH39_9HELI</name>
<dbReference type="EMBL" id="CP019645">
    <property type="protein sequence ID" value="AQQ59718.1"/>
    <property type="molecule type" value="Genomic_DNA"/>
</dbReference>
<accession>A0A1Q2LH39</accession>
<dbReference type="Gene3D" id="3.40.50.2020">
    <property type="match status" value="1"/>
</dbReference>
<gene>
    <name evidence="2" type="ORF">XJ32_06045</name>
</gene>
<dbReference type="PANTHER" id="PTHR47505">
    <property type="entry name" value="DNA UTILIZATION PROTEIN YHGH"/>
    <property type="match status" value="1"/>
</dbReference>
<dbReference type="RefSeq" id="WP_077388682.1">
    <property type="nucleotide sequence ID" value="NZ_CP019645.1"/>
</dbReference>
<dbReference type="CDD" id="cd06223">
    <property type="entry name" value="PRTases_typeI"/>
    <property type="match status" value="1"/>
</dbReference>
<dbReference type="Proteomes" id="UP000188298">
    <property type="component" value="Chromosome"/>
</dbReference>
<dbReference type="SUPFAM" id="SSF53271">
    <property type="entry name" value="PRTase-like"/>
    <property type="match status" value="1"/>
</dbReference>
<sequence length="195" mass="22540">MYCSMCGKLTWHIICKECLKHLEYIDSKRVLDNGVKVFSSFAFSELKLLLASKNNIIGSRIFKRLGIYALSNFFERYKDLAKLKKQEVAILSIRNKAIGMYSHSAILAQCFKTYGFKVFHNALMIGNNSHFSHLTKEERRTLGRNFSFHFKHDYLAVILVDDIITTGQTLLEASDIVKQNSYTPLFAWTLCDSRY</sequence>
<evidence type="ECO:0000313" key="2">
    <source>
        <dbReference type="EMBL" id="AQQ59718.1"/>
    </source>
</evidence>
<proteinExistence type="inferred from homology"/>
<dbReference type="PANTHER" id="PTHR47505:SF1">
    <property type="entry name" value="DNA UTILIZATION PROTEIN YHGH"/>
    <property type="match status" value="1"/>
</dbReference>
<evidence type="ECO:0000256" key="1">
    <source>
        <dbReference type="ARBA" id="ARBA00008007"/>
    </source>
</evidence>
<dbReference type="AlphaFoldDB" id="A0A1Q2LH39"/>
<comment type="similarity">
    <text evidence="1">Belongs to the ComF/GntX family.</text>
</comment>
<organism evidence="2 3">
    <name type="scientific">Helicobacter bilis</name>
    <dbReference type="NCBI Taxonomy" id="37372"/>
    <lineage>
        <taxon>Bacteria</taxon>
        <taxon>Pseudomonadati</taxon>
        <taxon>Campylobacterota</taxon>
        <taxon>Epsilonproteobacteria</taxon>
        <taxon>Campylobacterales</taxon>
        <taxon>Helicobacteraceae</taxon>
        <taxon>Helicobacter</taxon>
    </lineage>
</organism>